<evidence type="ECO:0000256" key="7">
    <source>
        <dbReference type="ARBA" id="ARBA00023268"/>
    </source>
</evidence>
<dbReference type="SMART" id="SM00826">
    <property type="entry name" value="PKS_DH"/>
    <property type="match status" value="1"/>
</dbReference>
<dbReference type="Pfam" id="PF16197">
    <property type="entry name" value="KAsynt_C_assoc"/>
    <property type="match status" value="1"/>
</dbReference>
<dbReference type="Gene3D" id="3.40.50.12780">
    <property type="entry name" value="N-terminal domain of ligase-like"/>
    <property type="match status" value="1"/>
</dbReference>
<dbReference type="InterPro" id="IPR045851">
    <property type="entry name" value="AMP-bd_C_sf"/>
</dbReference>
<dbReference type="Pfam" id="PF08659">
    <property type="entry name" value="KR"/>
    <property type="match status" value="1"/>
</dbReference>
<evidence type="ECO:0000256" key="2">
    <source>
        <dbReference type="ARBA" id="ARBA00022450"/>
    </source>
</evidence>
<dbReference type="GO" id="GO:0031177">
    <property type="term" value="F:phosphopantetheine binding"/>
    <property type="evidence" value="ECO:0007669"/>
    <property type="project" value="InterPro"/>
</dbReference>
<dbReference type="Pfam" id="PF00550">
    <property type="entry name" value="PP-binding"/>
    <property type="match status" value="2"/>
</dbReference>
<feature type="active site" description="Proton donor; for dehydratase activity" evidence="9">
    <location>
        <position position="1810"/>
    </location>
</feature>
<evidence type="ECO:0008006" key="16">
    <source>
        <dbReference type="Google" id="ProtNLM"/>
    </source>
</evidence>
<feature type="domain" description="Ketosynthase family 3 (KS3)" evidence="12">
    <location>
        <begin position="704"/>
        <end position="1128"/>
    </location>
</feature>
<keyword evidence="10" id="KW-0812">Transmembrane</keyword>
<dbReference type="FunFam" id="3.40.366.10:FF:000002">
    <property type="entry name" value="Probable polyketide synthase 2"/>
    <property type="match status" value="1"/>
</dbReference>
<evidence type="ECO:0000259" key="13">
    <source>
        <dbReference type="PROSITE" id="PS52019"/>
    </source>
</evidence>
<dbReference type="InterPro" id="IPR016035">
    <property type="entry name" value="Acyl_Trfase/lysoPLipase"/>
</dbReference>
<dbReference type="InterPro" id="IPR050091">
    <property type="entry name" value="PKS_NRPS_Biosynth_Enz"/>
</dbReference>
<evidence type="ECO:0000313" key="15">
    <source>
        <dbReference type="Proteomes" id="UP000218113"/>
    </source>
</evidence>
<dbReference type="Pfam" id="PF00109">
    <property type="entry name" value="ketoacyl-synt"/>
    <property type="match status" value="1"/>
</dbReference>
<dbReference type="PANTHER" id="PTHR43775">
    <property type="entry name" value="FATTY ACID SYNTHASE"/>
    <property type="match status" value="1"/>
</dbReference>
<dbReference type="Gene3D" id="3.40.47.10">
    <property type="match status" value="1"/>
</dbReference>
<dbReference type="InterPro" id="IPR042099">
    <property type="entry name" value="ANL_N_sf"/>
</dbReference>
<evidence type="ECO:0000256" key="4">
    <source>
        <dbReference type="ARBA" id="ARBA00022679"/>
    </source>
</evidence>
<evidence type="ECO:0000259" key="12">
    <source>
        <dbReference type="PROSITE" id="PS52004"/>
    </source>
</evidence>
<feature type="domain" description="PKS/mFAS DH" evidence="13">
    <location>
        <begin position="1599"/>
        <end position="1897"/>
    </location>
</feature>
<dbReference type="InterPro" id="IPR020843">
    <property type="entry name" value="ER"/>
</dbReference>
<keyword evidence="10" id="KW-0472">Membrane</keyword>
<dbReference type="Pfam" id="PF08240">
    <property type="entry name" value="ADH_N"/>
    <property type="match status" value="1"/>
</dbReference>
<dbReference type="SUPFAM" id="SSF50129">
    <property type="entry name" value="GroES-like"/>
    <property type="match status" value="1"/>
</dbReference>
<dbReference type="Gene3D" id="3.30.300.30">
    <property type="match status" value="1"/>
</dbReference>
<dbReference type="InterPro" id="IPR020841">
    <property type="entry name" value="PKS_Beta-ketoAc_synthase_dom"/>
</dbReference>
<dbReference type="SUPFAM" id="SSF51735">
    <property type="entry name" value="NAD(P)-binding Rossmann-fold domains"/>
    <property type="match status" value="3"/>
</dbReference>
<gene>
    <name evidence="14" type="ORF">COB67_10830</name>
</gene>
<dbReference type="InterPro" id="IPR014030">
    <property type="entry name" value="Ketoacyl_synth_N"/>
</dbReference>
<dbReference type="Proteomes" id="UP000218113">
    <property type="component" value="Unassembled WGS sequence"/>
</dbReference>
<dbReference type="FunFam" id="3.40.50.720:FF:000209">
    <property type="entry name" value="Polyketide synthase Pks12"/>
    <property type="match status" value="1"/>
</dbReference>
<dbReference type="Pfam" id="PF00107">
    <property type="entry name" value="ADH_zinc_N"/>
    <property type="match status" value="1"/>
</dbReference>
<organism evidence="14 15">
    <name type="scientific">SAR324 cluster bacterium</name>
    <dbReference type="NCBI Taxonomy" id="2024889"/>
    <lineage>
        <taxon>Bacteria</taxon>
        <taxon>Deltaproteobacteria</taxon>
        <taxon>SAR324 cluster</taxon>
    </lineage>
</organism>
<dbReference type="InterPro" id="IPR000873">
    <property type="entry name" value="AMP-dep_synth/lig_dom"/>
</dbReference>
<dbReference type="Gene3D" id="3.40.50.720">
    <property type="entry name" value="NAD(P)-binding Rossmann-like Domain"/>
    <property type="match status" value="3"/>
</dbReference>
<evidence type="ECO:0000256" key="5">
    <source>
        <dbReference type="ARBA" id="ARBA00022737"/>
    </source>
</evidence>
<dbReference type="PROSITE" id="PS52004">
    <property type="entry name" value="KS3_2"/>
    <property type="match status" value="1"/>
</dbReference>
<dbReference type="Gene3D" id="1.10.1200.10">
    <property type="entry name" value="ACP-like"/>
    <property type="match status" value="2"/>
</dbReference>
<dbReference type="GO" id="GO:0004312">
    <property type="term" value="F:fatty acid synthase activity"/>
    <property type="evidence" value="ECO:0007669"/>
    <property type="project" value="TreeGrafter"/>
</dbReference>
<keyword evidence="6" id="KW-0521">NADP</keyword>
<dbReference type="SMART" id="SM00823">
    <property type="entry name" value="PKS_PP"/>
    <property type="match status" value="2"/>
</dbReference>
<keyword evidence="2" id="KW-0596">Phosphopantetheine</keyword>
<reference evidence="15" key="1">
    <citation type="submission" date="2017-08" db="EMBL/GenBank/DDBJ databases">
        <title>A dynamic microbial community with high functional redundancy inhabits the cold, oxic subseafloor aquifer.</title>
        <authorList>
            <person name="Tully B.J."/>
            <person name="Wheat C.G."/>
            <person name="Glazer B.T."/>
            <person name="Huber J.A."/>
        </authorList>
    </citation>
    <scope>NUCLEOTIDE SEQUENCE [LARGE SCALE GENOMIC DNA]</scope>
</reference>
<dbReference type="InterPro" id="IPR020845">
    <property type="entry name" value="AMP-binding_CS"/>
</dbReference>
<keyword evidence="5" id="KW-0677">Repeat</keyword>
<dbReference type="GO" id="GO:0008270">
    <property type="term" value="F:zinc ion binding"/>
    <property type="evidence" value="ECO:0007669"/>
    <property type="project" value="InterPro"/>
</dbReference>
<dbReference type="SUPFAM" id="SSF56801">
    <property type="entry name" value="Acetyl-CoA synthetase-like"/>
    <property type="match status" value="1"/>
</dbReference>
<dbReference type="InterPro" id="IPR018201">
    <property type="entry name" value="Ketoacyl_synth_AS"/>
</dbReference>
<dbReference type="Gene3D" id="3.30.70.3290">
    <property type="match status" value="1"/>
</dbReference>
<dbReference type="SUPFAM" id="SSF55048">
    <property type="entry name" value="Probable ACP-binding domain of malonyl-CoA ACP transacylase"/>
    <property type="match status" value="1"/>
</dbReference>
<dbReference type="FunFam" id="3.40.47.10:FF:000019">
    <property type="entry name" value="Polyketide synthase type I"/>
    <property type="match status" value="1"/>
</dbReference>
<evidence type="ECO:0000256" key="8">
    <source>
        <dbReference type="ARBA" id="ARBA00023315"/>
    </source>
</evidence>
<dbReference type="InterPro" id="IPR016039">
    <property type="entry name" value="Thiolase-like"/>
</dbReference>
<name>A0A2A4SX27_9DELT</name>
<dbReference type="InterPro" id="IPR042104">
    <property type="entry name" value="PKS_dehydratase_sf"/>
</dbReference>
<keyword evidence="10" id="KW-1133">Transmembrane helix</keyword>
<dbReference type="CDD" id="cd05195">
    <property type="entry name" value="enoyl_red"/>
    <property type="match status" value="1"/>
</dbReference>
<dbReference type="InterPro" id="IPR013149">
    <property type="entry name" value="ADH-like_C"/>
</dbReference>
<evidence type="ECO:0000259" key="11">
    <source>
        <dbReference type="PROSITE" id="PS50075"/>
    </source>
</evidence>
<sequence length="2880" mass="320530">MQPAKITTISQCKSFVDVLQFYAVKHPSDVAITFLVGDLIEQSCITYSELDRRAVVIATSLLKQAEPGDRILLLFPQGIEFITAFFGCLYAGMIAIPVPLPQKKHSLSRVQTVATNCQAQLILTQSSSQSKLLGLLHGQKHLAELPCLSVNEFIEEPIDDWVPHVTDVNSPAYLQYTSGSTSMPKGVIISHHNMIHNIGQALVAWELPKAYKSVCWTPLTHDLGLINGLLMALFNAGSCYLMDPATFLQKPLRWLEAVSRYQVHHTNGPNFAFELCLQRITEEQSDQIDLSHLKVFVNGGEPVQLSTMERFQEKFRYCGLRLGVLSACYGMAEATLTVSTGMLSQSYQAYNESFPQVEDFCHTLSPGKESEKQIFYSNGVLLPGMELKIVDPKTLEEVPGRNLGEIWLSSPSIARGYWEDEQATEETFQAYLKGRVEGPFLRTGDLGFLHQSELFIAGRIKDIIILQGQNHYPQDIEYTADSAHSALRRSCSAAFLLHEDAGEQVGMILEVGRKALNQIRKEIKKSGVSLLSQDIFQQIRRKVMDHHGLEPAAMVLIKPGTVLKTTSGKIQRSRNGQAFLNGEFEPVDTYSKVKQSASIRNQSVDQKKLPEKTAVQQWLINWVSLQTGLEDAEINEQTQFAHFGLGSVKLVLMAGDLEENFGISLSPTISYEHPNINQLSTYLSQQSGVKTKSSMQLGHKQKDAEPIAIVGLSCRFPGAVNSQEFWQILKAGKDCITKVPVDRWLAERYLDQDPSVPGKMTMDWGGFIDKADTFDAEFFGINDREAEQMDPQQRILLELTWEALEDAGILPEQLACSQTGVFIGIGSQDYSAWQSHQPELLDGYSGTGSRLCIAANRISYNFDFRGPSIAIDSACSSSLVAVHTACKSIQNGESSAAVAGGASLIWSPFSTITMSKAGALSPDGRCKAFDARANGYVRAEGAGLVILKSLSQAEQDGDFIYGLILGSATQQDGRSNGLTAPRQQSQEMVIKKAAADAGINLSDLQYVETHGTGTLLGDPIEAAALGAVLKPGRVIGEKCHLGSVKTNIGHLEEAAGIAGLIKLALSFKYQLIPKNLHFTTPNPYIDFDLLGLSVQEKLEPWPQTEQPPLAGISSFGIGGSLAHLILQAPEKKQERLIVSQTDSAYLLPLSARNQGALLNLVKSYHSFFQERDVTPDLLYQAGRTTSLQRSHHDERVCFCVQNRQDLLSQLEEYLAGEERGNLSTGHRTPGKKRKIVFVFPGHGPQWIGMGQELYQKEPVFREALEQCDRGIQQYTGWSLKEKLFAQADEATFENISIMQPAIFAIQVALSKLWNHWGIRADAVVGHSMGEIAAAHIADIISLDDAIRVICKRSELLHRIHGEGAMAIVELPEAESKQWLSGYEKLVSIAAVNSPRSTVLSGQITAIDEIIGKLEQHGVFARKINVDVASHSPQVEPLCQELQDFLSELKTKVGTVPFFSTVRGKEIKGTQLQQKYWMENLRHPVLFSTAITQLLDEQYDTFLEISPHRLQLANIAEHQPLTSQPLALIPSILRDRGEFSSMREALGSFYCLGATVRWEQIYSVQGSPLPLPTYPWQGKSYRLKSLDWERTNKVIEEASSPLGGLPGTYLRPHKGDCGLRWELELSVERFPFLEDHQVQGNVVIPATFYLAMIRAMIQQVYGKQNFELHDFEIQAGLFLSAEAGVRIVQLVLEPGQGEQASIRIISLDLESPPYQPTWQVHVSGTLVLENIKEATKLDLADDFLTKFQQTSQVLLGADHYQKMSHVSIDYGPSFQGIQEIYLREGEALAKLKKPAIPRGQVEQALDTVLLDSCLQPGMYLFTSSSENLRSYLPTRIGRICFYRSLEMEEEYYTKLKVADYESGSDRVCFDSFAFDKHGRMIFEIKKMEATLLEETKLSQSETKVVAPFFHQQWISQELPRLKNETTSGENEEGRWLIFGNFEEESSCLKFLRETEIDCWFLRIPTNSDQEIELNRILQEEVQEKQNYQKIFVFAGAPEKNSDKIRAEEIQKREQSLCQFIVGLVGRMAKVGWRTPPTLYLITQGSQFTTSSIDTPLSVGSSLWGLGMVLMQEHPEFPTKLVDLSPTPSLTELEKLIQEVKLESLESRVLLRQQERYVARLQAGLPTVDKEKSHFTAHADRHSFALALPEFGQLDHLYWQESPRCEPEYGEVEIKVSACGLNFMDVMTVLGINPSFTNPESIVLGGEVAGEILRIGPGVENLQVGDQVLAVTSQGYRTHALVDHHYVARKPSQISLIEAATLPLAFMTAYYALVVQGRIQKGEKVLIHAASGGVGLAAVQIARFYEAEIFVTAGKEFKREYLRSLGLTHVMDSRTLDFADEVQQQTQGLGVDIVLNCLAGKAIQKSLDVLAHGGRFLEIGKRDIYENLQMGLFPFQNNLSYFAIDLIKILEKQPDYFATLLQEVLQAMEQNHFKPLPVKVFPASQVVDAFHHMAQAEHIGKIGVLLDRQEVRVAPINPGKPLFDDQASYLITGGLGGIGLALTRWMSEQGAGTLVLMGRSSPSLEVRGELEQLKQDGAKIEIFQGDVGRIEDLQQVIHQIDAKLPPLKGIFHAAGLLDDAMLINLEPAQFEKVLNPKIKGSWHLHQLTEKHSLDYFVTFSTVASLLGSPGQGNYAAGNAFLDSLMGYRLAKGLPAINVNWGPWREVGLAAADTKRADRLAYRGLDSILPDQGLAALRELLEQKIPQSLVLTFDLIQWQQYYPKAAHWPFFQFLEQQDKGVEQNSNFRERLLLEDIKDQSPMLQAHLAEQIGKVLRKPPAEIENGQHLGSLGLDSLMSLELRNRLENSLSIRLTAGVIWSHPTLAKLTVHLSKKIGIFSEQEVPATVGDSKIEPEGEDSLLELLEMVDDISLDDLDQLALDEP</sequence>
<dbReference type="Pfam" id="PF00501">
    <property type="entry name" value="AMP-binding"/>
    <property type="match status" value="1"/>
</dbReference>
<dbReference type="InterPro" id="IPR006162">
    <property type="entry name" value="Ppantetheine_attach_site"/>
</dbReference>
<dbReference type="InterPro" id="IPR001227">
    <property type="entry name" value="Ac_transferase_dom_sf"/>
</dbReference>
<dbReference type="PROSITE" id="PS01162">
    <property type="entry name" value="QOR_ZETA_CRYSTAL"/>
    <property type="match status" value="1"/>
</dbReference>
<dbReference type="SUPFAM" id="SSF53901">
    <property type="entry name" value="Thiolase-like"/>
    <property type="match status" value="1"/>
</dbReference>
<dbReference type="CDD" id="cd00833">
    <property type="entry name" value="PKS"/>
    <property type="match status" value="1"/>
</dbReference>
<dbReference type="GO" id="GO:0005886">
    <property type="term" value="C:plasma membrane"/>
    <property type="evidence" value="ECO:0007669"/>
    <property type="project" value="TreeGrafter"/>
</dbReference>
<dbReference type="InterPro" id="IPR032821">
    <property type="entry name" value="PKS_assoc"/>
</dbReference>
<evidence type="ECO:0000256" key="9">
    <source>
        <dbReference type="PROSITE-ProRule" id="PRU01363"/>
    </source>
</evidence>
<evidence type="ECO:0000256" key="6">
    <source>
        <dbReference type="ARBA" id="ARBA00022857"/>
    </source>
</evidence>
<dbReference type="InterPro" id="IPR049551">
    <property type="entry name" value="PKS_DH_C"/>
</dbReference>
<dbReference type="PROSITE" id="PS00606">
    <property type="entry name" value="KS3_1"/>
    <property type="match status" value="1"/>
</dbReference>
<keyword evidence="8" id="KW-0012">Acyltransferase</keyword>
<feature type="region of interest" description="N-terminal hotdog fold" evidence="9">
    <location>
        <begin position="1599"/>
        <end position="1732"/>
    </location>
</feature>
<dbReference type="Gene3D" id="3.40.366.10">
    <property type="entry name" value="Malonyl-Coenzyme A Acyl Carrier Protein, domain 2"/>
    <property type="match status" value="1"/>
</dbReference>
<dbReference type="Pfam" id="PF00698">
    <property type="entry name" value="Acyl_transf_1"/>
    <property type="match status" value="1"/>
</dbReference>
<dbReference type="InterPro" id="IPR002364">
    <property type="entry name" value="Quin_OxRdtase/zeta-crystal_CS"/>
</dbReference>
<dbReference type="PROSITE" id="PS00012">
    <property type="entry name" value="PHOSPHOPANTETHEINE"/>
    <property type="match status" value="1"/>
</dbReference>
<feature type="domain" description="Carrier" evidence="11">
    <location>
        <begin position="610"/>
        <end position="687"/>
    </location>
</feature>
<dbReference type="InterPro" id="IPR014043">
    <property type="entry name" value="Acyl_transferase_dom"/>
</dbReference>
<dbReference type="Pfam" id="PF21089">
    <property type="entry name" value="PKS_DH_N"/>
    <property type="match status" value="1"/>
</dbReference>
<dbReference type="InterPro" id="IPR020807">
    <property type="entry name" value="PKS_DH"/>
</dbReference>
<dbReference type="InterPro" id="IPR016036">
    <property type="entry name" value="Malonyl_transacylase_ACP-bd"/>
</dbReference>
<dbReference type="InterPro" id="IPR036291">
    <property type="entry name" value="NAD(P)-bd_dom_sf"/>
</dbReference>
<dbReference type="GO" id="GO:0005737">
    <property type="term" value="C:cytoplasm"/>
    <property type="evidence" value="ECO:0007669"/>
    <property type="project" value="TreeGrafter"/>
</dbReference>
<evidence type="ECO:0000313" key="14">
    <source>
        <dbReference type="EMBL" id="PCI25327.1"/>
    </source>
</evidence>
<comment type="caution">
    <text evidence="14">The sequence shown here is derived from an EMBL/GenBank/DDBJ whole genome shotgun (WGS) entry which is preliminary data.</text>
</comment>
<dbReference type="GO" id="GO:0004315">
    <property type="term" value="F:3-oxoacyl-[acyl-carrier-protein] synthase activity"/>
    <property type="evidence" value="ECO:0007669"/>
    <property type="project" value="InterPro"/>
</dbReference>
<dbReference type="Pfam" id="PF02801">
    <property type="entry name" value="Ketoacyl-synt_C"/>
    <property type="match status" value="1"/>
</dbReference>
<dbReference type="SMART" id="SM00825">
    <property type="entry name" value="PKS_KS"/>
    <property type="match status" value="1"/>
</dbReference>
<dbReference type="Gene3D" id="3.10.129.110">
    <property type="entry name" value="Polyketide synthase dehydratase"/>
    <property type="match status" value="1"/>
</dbReference>
<dbReference type="PROSITE" id="PS00455">
    <property type="entry name" value="AMP_BINDING"/>
    <property type="match status" value="1"/>
</dbReference>
<dbReference type="SUPFAM" id="SSF47336">
    <property type="entry name" value="ACP-like"/>
    <property type="match status" value="2"/>
</dbReference>
<dbReference type="InterPro" id="IPR040097">
    <property type="entry name" value="FAAL/FAAC"/>
</dbReference>
<accession>A0A2A4SX27</accession>
<feature type="active site" description="Proton acceptor; for dehydratase activity" evidence="9">
    <location>
        <position position="1635"/>
    </location>
</feature>
<dbReference type="InterPro" id="IPR014031">
    <property type="entry name" value="Ketoacyl_synth_C"/>
</dbReference>
<evidence type="ECO:0000256" key="3">
    <source>
        <dbReference type="ARBA" id="ARBA00022553"/>
    </source>
</evidence>
<dbReference type="GO" id="GO:0006633">
    <property type="term" value="P:fatty acid biosynthetic process"/>
    <property type="evidence" value="ECO:0007669"/>
    <property type="project" value="InterPro"/>
</dbReference>
<dbReference type="InterPro" id="IPR049900">
    <property type="entry name" value="PKS_mFAS_DH"/>
</dbReference>
<evidence type="ECO:0000256" key="10">
    <source>
        <dbReference type="SAM" id="Phobius"/>
    </source>
</evidence>
<proteinExistence type="inferred from homology"/>
<dbReference type="InterPro" id="IPR049552">
    <property type="entry name" value="PKS_DH_N"/>
</dbReference>
<feature type="transmembrane region" description="Helical" evidence="10">
    <location>
        <begin position="79"/>
        <end position="100"/>
    </location>
</feature>
<dbReference type="CDD" id="cd05931">
    <property type="entry name" value="FAAL"/>
    <property type="match status" value="1"/>
</dbReference>
<dbReference type="SMART" id="SM01294">
    <property type="entry name" value="PKS_PP_betabranch"/>
    <property type="match status" value="2"/>
</dbReference>
<dbReference type="InterPro" id="IPR057326">
    <property type="entry name" value="KR_dom"/>
</dbReference>
<comment type="similarity">
    <text evidence="1">Belongs to the ATP-dependent AMP-binding enzyme family.</text>
</comment>
<protein>
    <recommendedName>
        <fullName evidence="16">Beta-ketoacyl synthase</fullName>
    </recommendedName>
</protein>
<dbReference type="InterPro" id="IPR009081">
    <property type="entry name" value="PP-bd_ACP"/>
</dbReference>
<dbReference type="InterPro" id="IPR013154">
    <property type="entry name" value="ADH-like_N"/>
</dbReference>
<keyword evidence="3" id="KW-0597">Phosphoprotein</keyword>
<dbReference type="InterPro" id="IPR013968">
    <property type="entry name" value="PKS_KR"/>
</dbReference>
<dbReference type="SUPFAM" id="SSF52151">
    <property type="entry name" value="FabD/lysophospholipase-like"/>
    <property type="match status" value="1"/>
</dbReference>
<dbReference type="SMART" id="SM00829">
    <property type="entry name" value="PKS_ER"/>
    <property type="match status" value="1"/>
</dbReference>
<dbReference type="CDD" id="cd08955">
    <property type="entry name" value="KR_2_FAS_SDR_x"/>
    <property type="match status" value="1"/>
</dbReference>
<dbReference type="InterPro" id="IPR020806">
    <property type="entry name" value="PKS_PP-bd"/>
</dbReference>
<dbReference type="InterPro" id="IPR011032">
    <property type="entry name" value="GroES-like_sf"/>
</dbReference>
<dbReference type="Gene3D" id="3.90.180.10">
    <property type="entry name" value="Medium-chain alcohol dehydrogenases, catalytic domain"/>
    <property type="match status" value="1"/>
</dbReference>
<dbReference type="PANTHER" id="PTHR43775:SF37">
    <property type="entry name" value="SI:DKEY-61P9.11"/>
    <property type="match status" value="1"/>
</dbReference>
<dbReference type="PROSITE" id="PS50075">
    <property type="entry name" value="CARRIER"/>
    <property type="match status" value="2"/>
</dbReference>
<feature type="domain" description="Carrier" evidence="11">
    <location>
        <begin position="2754"/>
        <end position="2832"/>
    </location>
</feature>
<dbReference type="SMART" id="SM00822">
    <property type="entry name" value="PKS_KR"/>
    <property type="match status" value="1"/>
</dbReference>
<dbReference type="PROSITE" id="PS52019">
    <property type="entry name" value="PKS_MFAS_DH"/>
    <property type="match status" value="1"/>
</dbReference>
<feature type="region of interest" description="C-terminal hotdog fold" evidence="9">
    <location>
        <begin position="1750"/>
        <end position="1897"/>
    </location>
</feature>
<keyword evidence="4" id="KW-0808">Transferase</keyword>
<dbReference type="EMBL" id="NVSR01000114">
    <property type="protein sequence ID" value="PCI25327.1"/>
    <property type="molecule type" value="Genomic_DNA"/>
</dbReference>
<dbReference type="InterPro" id="IPR036736">
    <property type="entry name" value="ACP-like_sf"/>
</dbReference>
<dbReference type="FunFam" id="3.40.50.12780:FF:000013">
    <property type="entry name" value="Long-chain-fatty-acid--AMP ligase FadD32"/>
    <property type="match status" value="1"/>
</dbReference>
<keyword evidence="7" id="KW-0511">Multifunctional enzyme</keyword>
<dbReference type="Pfam" id="PF14765">
    <property type="entry name" value="PS-DH"/>
    <property type="match status" value="1"/>
</dbReference>
<dbReference type="GO" id="GO:0016491">
    <property type="term" value="F:oxidoreductase activity"/>
    <property type="evidence" value="ECO:0007669"/>
    <property type="project" value="InterPro"/>
</dbReference>
<evidence type="ECO:0000256" key="1">
    <source>
        <dbReference type="ARBA" id="ARBA00006432"/>
    </source>
</evidence>
<dbReference type="GO" id="GO:0071770">
    <property type="term" value="P:DIM/DIP cell wall layer assembly"/>
    <property type="evidence" value="ECO:0007669"/>
    <property type="project" value="TreeGrafter"/>
</dbReference>
<dbReference type="SMART" id="SM00827">
    <property type="entry name" value="PKS_AT"/>
    <property type="match status" value="1"/>
</dbReference>